<reference evidence="3 5" key="1">
    <citation type="submission" date="2015-04" db="EMBL/GenBank/DDBJ databases">
        <title>Genome sequence of Kerstersia gyiorum CG1.</title>
        <authorList>
            <person name="Greninger A.L."/>
            <person name="Kozyreva V."/>
            <person name="Chaturvedi V."/>
        </authorList>
    </citation>
    <scope>NUCLEOTIDE SEQUENCE [LARGE SCALE GENOMIC DNA]</scope>
    <source>
        <strain evidence="3 5">CG1</strain>
    </source>
</reference>
<feature type="signal peptide" evidence="1">
    <location>
        <begin position="1"/>
        <end position="26"/>
    </location>
</feature>
<dbReference type="EMBL" id="LBNE01000006">
    <property type="protein sequence ID" value="KKO71579.1"/>
    <property type="molecule type" value="Genomic_DNA"/>
</dbReference>
<dbReference type="EMBL" id="SGWZ01000005">
    <property type="protein sequence ID" value="RZS66753.1"/>
    <property type="molecule type" value="Genomic_DNA"/>
</dbReference>
<evidence type="ECO:0000313" key="3">
    <source>
        <dbReference type="EMBL" id="KKO71579.1"/>
    </source>
</evidence>
<dbReference type="Gene3D" id="2.40.128.110">
    <property type="entry name" value="Lipid/polyisoprenoid-binding, YceI-like"/>
    <property type="match status" value="1"/>
</dbReference>
<feature type="domain" description="Lipid/polyisoprenoid-binding YceI-like" evidence="2">
    <location>
        <begin position="30"/>
        <end position="193"/>
    </location>
</feature>
<keyword evidence="5" id="KW-1185">Reference proteome</keyword>
<dbReference type="SUPFAM" id="SSF101874">
    <property type="entry name" value="YceI-like"/>
    <property type="match status" value="1"/>
</dbReference>
<proteinExistence type="predicted"/>
<evidence type="ECO:0000256" key="1">
    <source>
        <dbReference type="SAM" id="SignalP"/>
    </source>
</evidence>
<sequence>MNLSRLSTRLGLAAALTLGASLPALAAPVTYVLDGSHTAISFSYRHVGLSTQTSRFNNATGTIVLDTEAKTGKVDVTVDTRSVNTGLESFNGHIQAKDFLDTSAYPTATFVSDKVIFDGDRPASIEGKLTIKGVTKDVTVAIDDFVLADHPMAKKPALGAAGSVKLTRSEFGMGKFAPVNSDEVTLRVVLEAIQQ</sequence>
<dbReference type="InterPro" id="IPR007372">
    <property type="entry name" value="Lipid/polyisoprenoid-bd_YceI"/>
</dbReference>
<dbReference type="SMART" id="SM00867">
    <property type="entry name" value="YceI"/>
    <property type="match status" value="1"/>
</dbReference>
<organism evidence="3 5">
    <name type="scientific">Kerstersia gyiorum</name>
    <dbReference type="NCBI Taxonomy" id="206506"/>
    <lineage>
        <taxon>Bacteria</taxon>
        <taxon>Pseudomonadati</taxon>
        <taxon>Pseudomonadota</taxon>
        <taxon>Betaproteobacteria</taxon>
        <taxon>Burkholderiales</taxon>
        <taxon>Alcaligenaceae</taxon>
        <taxon>Kerstersia</taxon>
    </lineage>
</organism>
<evidence type="ECO:0000313" key="5">
    <source>
        <dbReference type="Proteomes" id="UP000078084"/>
    </source>
</evidence>
<dbReference type="Pfam" id="PF04264">
    <property type="entry name" value="YceI"/>
    <property type="match status" value="1"/>
</dbReference>
<gene>
    <name evidence="3" type="ORF">AAV32_10310</name>
    <name evidence="4" type="ORF">EV679_2910</name>
</gene>
<reference evidence="4 6" key="2">
    <citation type="submission" date="2019-02" db="EMBL/GenBank/DDBJ databases">
        <title>Genomic Encyclopedia of Type Strains, Phase IV (KMG-IV): sequencing the most valuable type-strain genomes for metagenomic binning, comparative biology and taxonomic classification.</title>
        <authorList>
            <person name="Goeker M."/>
        </authorList>
    </citation>
    <scope>NUCLEOTIDE SEQUENCE [LARGE SCALE GENOMIC DNA]</scope>
    <source>
        <strain evidence="4 6">DSM 16618</strain>
    </source>
</reference>
<dbReference type="Proteomes" id="UP000292039">
    <property type="component" value="Unassembled WGS sequence"/>
</dbReference>
<dbReference type="InterPro" id="IPR036761">
    <property type="entry name" value="TTHA0802/YceI-like_sf"/>
</dbReference>
<keyword evidence="1" id="KW-0732">Signal</keyword>
<evidence type="ECO:0000313" key="4">
    <source>
        <dbReference type="EMBL" id="RZS66753.1"/>
    </source>
</evidence>
<dbReference type="STRING" id="206506.AAV32_10310"/>
<dbReference type="RefSeq" id="WP_068371268.1">
    <property type="nucleotide sequence ID" value="NZ_CBCSEB010000009.1"/>
</dbReference>
<evidence type="ECO:0000313" key="6">
    <source>
        <dbReference type="Proteomes" id="UP000292039"/>
    </source>
</evidence>
<dbReference type="PANTHER" id="PTHR34406:SF1">
    <property type="entry name" value="PROTEIN YCEI"/>
    <property type="match status" value="1"/>
</dbReference>
<name>A0A171KRR2_9BURK</name>
<comment type="caution">
    <text evidence="3">The sequence shown here is derived from an EMBL/GenBank/DDBJ whole genome shotgun (WGS) entry which is preliminary data.</text>
</comment>
<dbReference type="OrthoDB" id="9811006at2"/>
<evidence type="ECO:0000259" key="2">
    <source>
        <dbReference type="SMART" id="SM00867"/>
    </source>
</evidence>
<feature type="chain" id="PRO_5033252028" evidence="1">
    <location>
        <begin position="27"/>
        <end position="195"/>
    </location>
</feature>
<dbReference type="AlphaFoldDB" id="A0A171KRR2"/>
<protein>
    <submittedName>
        <fullName evidence="3 4">Polyisoprenoid-binding protein</fullName>
    </submittedName>
</protein>
<dbReference type="PANTHER" id="PTHR34406">
    <property type="entry name" value="PROTEIN YCEI"/>
    <property type="match status" value="1"/>
</dbReference>
<dbReference type="Proteomes" id="UP000078084">
    <property type="component" value="Unassembled WGS sequence"/>
</dbReference>
<accession>A0A171KRR2</accession>